<keyword evidence="8" id="KW-1185">Reference proteome</keyword>
<comment type="subcellular location">
    <subcellularLocation>
        <location evidence="3">Nucleus</location>
    </subcellularLocation>
</comment>
<feature type="compositionally biased region" description="Polar residues" evidence="4">
    <location>
        <begin position="386"/>
        <end position="403"/>
    </location>
</feature>
<evidence type="ECO:0000256" key="3">
    <source>
        <dbReference type="RuleBase" id="RU004019"/>
    </source>
</evidence>
<dbReference type="SMART" id="SM00225">
    <property type="entry name" value="BTB"/>
    <property type="match status" value="1"/>
</dbReference>
<dbReference type="SUPFAM" id="SSF46785">
    <property type="entry name" value="Winged helix' DNA-binding domain"/>
    <property type="match status" value="1"/>
</dbReference>
<gene>
    <name evidence="7" type="ORF">O3P69_003730</name>
</gene>
<dbReference type="Pfam" id="PF00651">
    <property type="entry name" value="BTB"/>
    <property type="match status" value="1"/>
</dbReference>
<dbReference type="PANTHER" id="PTHR11849:SF191">
    <property type="entry name" value="ECDYSONE-INDUCED PROTEIN 74EF ISOFORM B"/>
    <property type="match status" value="1"/>
</dbReference>
<dbReference type="InterPro" id="IPR000418">
    <property type="entry name" value="Ets_dom"/>
</dbReference>
<sequence length="615" mass="67725">MLSEKTPSLSPLPSTRAPVPACRRTMSNEGSSSPDREDSPHSSPTDLMTLARQRLRNSPSLLPFFSYSSSSSLTTARNSLTNTPRWSTPPSRDSEGDEEYQLRWEGHGSQLTNMVTSLEDNEASSDVTVVTKGASIPSHRLVLAAASPFFCQILQGLPTSQHPVIVIKTAHPRHLRYLVSFCYTGTVTLHSHDLQHVLQLAEDLEIRGLKITLAEGRSSPSLATLAALHPRLFRPSSPITRFSFPQHLHRSSSVTPTPHGCSDAPANLKRNMSPSDKEGQSKKMKVEPLPMDSERRPHSNPSPYYIPPASAPPTLASSLFFKSTPGSPPNSAPPQSVGESFSLQGSSPSADDNKDQDSPGLSIVPSSRLLQPPSRSSSRPPSPQQDTISRSQSPASQIPTPVNRTVKESSMPSTPTTPSTPTARPEPGSSGVLGGSSGSRVLLWRFLLDLLHNPLYTPMYIRWLDRAGGVFRIMESDMVAQLWGMARKNQNMNYEKMSRGMRTYYKRGILFHIDGTKLIYRFNTNDPEIEQRMRYYDLTQASSEGEVSSEQNTLSSILPPSNLAPPTSSVTSAQATALENIYSNPLFRDMAQLPHSLLYEPYISFFRKTSHSELY</sequence>
<dbReference type="InterPro" id="IPR000210">
    <property type="entry name" value="BTB/POZ_dom"/>
</dbReference>
<dbReference type="SMART" id="SM00413">
    <property type="entry name" value="ETS"/>
    <property type="match status" value="1"/>
</dbReference>
<dbReference type="AlphaFoldDB" id="A0AAW0UEK1"/>
<dbReference type="PROSITE" id="PS50097">
    <property type="entry name" value="BTB"/>
    <property type="match status" value="1"/>
</dbReference>
<dbReference type="InterPro" id="IPR046328">
    <property type="entry name" value="ETS_fam"/>
</dbReference>
<evidence type="ECO:0000259" key="6">
    <source>
        <dbReference type="PROSITE" id="PS50097"/>
    </source>
</evidence>
<feature type="compositionally biased region" description="Polar residues" evidence="4">
    <location>
        <begin position="333"/>
        <end position="350"/>
    </location>
</feature>
<dbReference type="CDD" id="cd18315">
    <property type="entry name" value="BTB_POZ_BAB-like"/>
    <property type="match status" value="1"/>
</dbReference>
<evidence type="ECO:0000256" key="2">
    <source>
        <dbReference type="ARBA" id="ARBA00023125"/>
    </source>
</evidence>
<comment type="similarity">
    <text evidence="1 3">Belongs to the ETS family.</text>
</comment>
<accession>A0AAW0UEK1</accession>
<feature type="compositionally biased region" description="Low complexity" evidence="4">
    <location>
        <begin position="365"/>
        <end position="379"/>
    </location>
</feature>
<evidence type="ECO:0000256" key="1">
    <source>
        <dbReference type="ARBA" id="ARBA00005562"/>
    </source>
</evidence>
<name>A0AAW0UEK1_SCYPA</name>
<keyword evidence="2 3" id="KW-0238">DNA-binding</keyword>
<feature type="domain" description="BTB" evidence="6">
    <location>
        <begin position="125"/>
        <end position="191"/>
    </location>
</feature>
<feature type="compositionally biased region" description="Basic and acidic residues" evidence="4">
    <location>
        <begin position="275"/>
        <end position="297"/>
    </location>
</feature>
<dbReference type="GO" id="GO:0043565">
    <property type="term" value="F:sequence-specific DNA binding"/>
    <property type="evidence" value="ECO:0007669"/>
    <property type="project" value="InterPro"/>
</dbReference>
<feature type="region of interest" description="Disordered" evidence="4">
    <location>
        <begin position="248"/>
        <end position="434"/>
    </location>
</feature>
<feature type="region of interest" description="Disordered" evidence="4">
    <location>
        <begin position="549"/>
        <end position="569"/>
    </location>
</feature>
<protein>
    <submittedName>
        <fullName evidence="7">Uncharacterized protein</fullName>
    </submittedName>
</protein>
<feature type="compositionally biased region" description="Polar residues" evidence="4">
    <location>
        <begin position="1"/>
        <end position="13"/>
    </location>
</feature>
<evidence type="ECO:0000313" key="7">
    <source>
        <dbReference type="EMBL" id="KAK8398019.1"/>
    </source>
</evidence>
<dbReference type="PANTHER" id="PTHR11849">
    <property type="entry name" value="ETS"/>
    <property type="match status" value="1"/>
</dbReference>
<dbReference type="PROSITE" id="PS50061">
    <property type="entry name" value="ETS_DOMAIN_3"/>
    <property type="match status" value="1"/>
</dbReference>
<reference evidence="7 8" key="1">
    <citation type="submission" date="2023-03" db="EMBL/GenBank/DDBJ databases">
        <title>High-quality genome of Scylla paramamosain provides insights in environmental adaptation.</title>
        <authorList>
            <person name="Zhang L."/>
        </authorList>
    </citation>
    <scope>NUCLEOTIDE SEQUENCE [LARGE SCALE GENOMIC DNA]</scope>
    <source>
        <strain evidence="7">LZ_2023a</strain>
        <tissue evidence="7">Muscle</tissue>
    </source>
</reference>
<keyword evidence="3" id="KW-0539">Nucleus</keyword>
<evidence type="ECO:0000256" key="4">
    <source>
        <dbReference type="SAM" id="MobiDB-lite"/>
    </source>
</evidence>
<dbReference type="GO" id="GO:0030154">
    <property type="term" value="P:cell differentiation"/>
    <property type="evidence" value="ECO:0007669"/>
    <property type="project" value="TreeGrafter"/>
</dbReference>
<dbReference type="GO" id="GO:0000981">
    <property type="term" value="F:DNA-binding transcription factor activity, RNA polymerase II-specific"/>
    <property type="evidence" value="ECO:0007669"/>
    <property type="project" value="TreeGrafter"/>
</dbReference>
<dbReference type="SUPFAM" id="SSF54695">
    <property type="entry name" value="POZ domain"/>
    <property type="match status" value="1"/>
</dbReference>
<dbReference type="InterPro" id="IPR011333">
    <property type="entry name" value="SKP1/BTB/POZ_sf"/>
</dbReference>
<proteinExistence type="inferred from homology"/>
<dbReference type="PRINTS" id="PR00454">
    <property type="entry name" value="ETSDOMAIN"/>
</dbReference>
<dbReference type="Pfam" id="PF00178">
    <property type="entry name" value="Ets"/>
    <property type="match status" value="1"/>
</dbReference>
<feature type="compositionally biased region" description="Low complexity" evidence="4">
    <location>
        <begin position="409"/>
        <end position="422"/>
    </location>
</feature>
<dbReference type="Gene3D" id="3.30.710.10">
    <property type="entry name" value="Potassium Channel Kv1.1, Chain A"/>
    <property type="match status" value="1"/>
</dbReference>
<feature type="region of interest" description="Disordered" evidence="4">
    <location>
        <begin position="75"/>
        <end position="97"/>
    </location>
</feature>
<dbReference type="InterPro" id="IPR036388">
    <property type="entry name" value="WH-like_DNA-bd_sf"/>
</dbReference>
<feature type="domain" description="ETS" evidence="5">
    <location>
        <begin position="441"/>
        <end position="523"/>
    </location>
</feature>
<dbReference type="EMBL" id="JARAKH010000012">
    <property type="protein sequence ID" value="KAK8398019.1"/>
    <property type="molecule type" value="Genomic_DNA"/>
</dbReference>
<comment type="caution">
    <text evidence="7">The sequence shown here is derived from an EMBL/GenBank/DDBJ whole genome shotgun (WGS) entry which is preliminary data.</text>
</comment>
<organism evidence="7 8">
    <name type="scientific">Scylla paramamosain</name>
    <name type="common">Mud crab</name>
    <dbReference type="NCBI Taxonomy" id="85552"/>
    <lineage>
        <taxon>Eukaryota</taxon>
        <taxon>Metazoa</taxon>
        <taxon>Ecdysozoa</taxon>
        <taxon>Arthropoda</taxon>
        <taxon>Crustacea</taxon>
        <taxon>Multicrustacea</taxon>
        <taxon>Malacostraca</taxon>
        <taxon>Eumalacostraca</taxon>
        <taxon>Eucarida</taxon>
        <taxon>Decapoda</taxon>
        <taxon>Pleocyemata</taxon>
        <taxon>Brachyura</taxon>
        <taxon>Eubrachyura</taxon>
        <taxon>Portunoidea</taxon>
        <taxon>Portunidae</taxon>
        <taxon>Portuninae</taxon>
        <taxon>Scylla</taxon>
    </lineage>
</organism>
<dbReference type="GO" id="GO:0005634">
    <property type="term" value="C:nucleus"/>
    <property type="evidence" value="ECO:0007669"/>
    <property type="project" value="UniProtKB-SubCell"/>
</dbReference>
<evidence type="ECO:0000313" key="8">
    <source>
        <dbReference type="Proteomes" id="UP001487740"/>
    </source>
</evidence>
<dbReference type="InterPro" id="IPR036390">
    <property type="entry name" value="WH_DNA-bd_sf"/>
</dbReference>
<evidence type="ECO:0000259" key="5">
    <source>
        <dbReference type="PROSITE" id="PS50061"/>
    </source>
</evidence>
<dbReference type="Proteomes" id="UP001487740">
    <property type="component" value="Unassembled WGS sequence"/>
</dbReference>
<feature type="region of interest" description="Disordered" evidence="4">
    <location>
        <begin position="1"/>
        <end position="45"/>
    </location>
</feature>
<dbReference type="Gene3D" id="1.10.10.10">
    <property type="entry name" value="Winged helix-like DNA-binding domain superfamily/Winged helix DNA-binding domain"/>
    <property type="match status" value="1"/>
</dbReference>